<proteinExistence type="predicted"/>
<feature type="compositionally biased region" description="Polar residues" evidence="1">
    <location>
        <begin position="174"/>
        <end position="188"/>
    </location>
</feature>
<sequence length="188" mass="19920">MKAKRTPWWQYAIALAIGLLAGTGLAVYGESSGLSLIGTPWLVAGLLALLGVAVLVLSLQVHQYANTDPKKRPHSFVNPTVAVYTLVLAKALGLAGAALTGWYVGQILMSLSHMEAAYYHDAIVQCAIAAVVSLADMIIGIIGEWLCQLPPSEGAEHPKMKQKAKRRGVVPAANATSTTQTNMTGRDE</sequence>
<organism evidence="3 4">
    <name type="scientific">Bifidobacterium oedipodis</name>
    <dbReference type="NCBI Taxonomy" id="2675322"/>
    <lineage>
        <taxon>Bacteria</taxon>
        <taxon>Bacillati</taxon>
        <taxon>Actinomycetota</taxon>
        <taxon>Actinomycetes</taxon>
        <taxon>Bifidobacteriales</taxon>
        <taxon>Bifidobacteriaceae</taxon>
        <taxon>Bifidobacterium</taxon>
    </lineage>
</organism>
<dbReference type="EMBL" id="JAAIII010000002">
    <property type="protein sequence ID" value="NMM93731.1"/>
    <property type="molecule type" value="Genomic_DNA"/>
</dbReference>
<dbReference type="Pfam" id="PF11377">
    <property type="entry name" value="DUF3180"/>
    <property type="match status" value="1"/>
</dbReference>
<dbReference type="InterPro" id="IPR021517">
    <property type="entry name" value="DUF3180"/>
</dbReference>
<dbReference type="RefSeq" id="WP_169171762.1">
    <property type="nucleotide sequence ID" value="NZ_JAAIII010000002.1"/>
</dbReference>
<evidence type="ECO:0000256" key="1">
    <source>
        <dbReference type="SAM" id="MobiDB-lite"/>
    </source>
</evidence>
<keyword evidence="4" id="KW-1185">Reference proteome</keyword>
<dbReference type="Proteomes" id="UP000532194">
    <property type="component" value="Unassembled WGS sequence"/>
</dbReference>
<protein>
    <recommendedName>
        <fullName evidence="5">DUF3180 domain-containing protein</fullName>
    </recommendedName>
</protein>
<comment type="caution">
    <text evidence="3">The sequence shown here is derived from an EMBL/GenBank/DDBJ whole genome shotgun (WGS) entry which is preliminary data.</text>
</comment>
<feature type="transmembrane region" description="Helical" evidence="2">
    <location>
        <begin position="12"/>
        <end position="29"/>
    </location>
</feature>
<accession>A0A7Y0ER02</accession>
<keyword evidence="2" id="KW-0472">Membrane</keyword>
<reference evidence="3 4" key="1">
    <citation type="submission" date="2020-02" db="EMBL/GenBank/DDBJ databases">
        <title>Characterization of phylogenetic diversity of novel bifidobacterial species isolated in Czech ZOOs.</title>
        <authorList>
            <person name="Lugli G.A."/>
            <person name="Vera N.B."/>
            <person name="Ventura M."/>
        </authorList>
    </citation>
    <scope>NUCLEOTIDE SEQUENCE [LARGE SCALE GENOMIC DNA]</scope>
    <source>
        <strain evidence="3 4">DSM 109957</strain>
    </source>
</reference>
<feature type="transmembrane region" description="Helical" evidence="2">
    <location>
        <begin position="41"/>
        <end position="61"/>
    </location>
</feature>
<name>A0A7Y0ER02_9BIFI</name>
<keyword evidence="2" id="KW-1133">Transmembrane helix</keyword>
<evidence type="ECO:0008006" key="5">
    <source>
        <dbReference type="Google" id="ProtNLM"/>
    </source>
</evidence>
<keyword evidence="2" id="KW-0812">Transmembrane</keyword>
<feature type="region of interest" description="Disordered" evidence="1">
    <location>
        <begin position="154"/>
        <end position="188"/>
    </location>
</feature>
<evidence type="ECO:0000313" key="4">
    <source>
        <dbReference type="Proteomes" id="UP000532194"/>
    </source>
</evidence>
<evidence type="ECO:0000256" key="2">
    <source>
        <dbReference type="SAM" id="Phobius"/>
    </source>
</evidence>
<gene>
    <name evidence="3" type="ORF">G1C95_0916</name>
</gene>
<feature type="transmembrane region" description="Helical" evidence="2">
    <location>
        <begin position="81"/>
        <end position="102"/>
    </location>
</feature>
<evidence type="ECO:0000313" key="3">
    <source>
        <dbReference type="EMBL" id="NMM93731.1"/>
    </source>
</evidence>
<dbReference type="AlphaFoldDB" id="A0A7Y0ER02"/>